<dbReference type="InterPro" id="IPR012677">
    <property type="entry name" value="Nucleotide-bd_a/b_plait_sf"/>
</dbReference>
<dbReference type="EC" id="5.2.1.8" evidence="4"/>
<gene>
    <name evidence="4" type="ORF">BMR1_02g01090</name>
</gene>
<dbReference type="SMART" id="SM00360">
    <property type="entry name" value="RRM"/>
    <property type="match status" value="1"/>
</dbReference>
<organism evidence="4 5">
    <name type="scientific">Babesia microti (strain RI)</name>
    <dbReference type="NCBI Taxonomy" id="1133968"/>
    <lineage>
        <taxon>Eukaryota</taxon>
        <taxon>Sar</taxon>
        <taxon>Alveolata</taxon>
        <taxon>Apicomplexa</taxon>
        <taxon>Aconoidasida</taxon>
        <taxon>Piroplasmida</taxon>
        <taxon>Babesiidae</taxon>
        <taxon>Babesia</taxon>
    </lineage>
</organism>
<dbReference type="GeneID" id="24424006"/>
<dbReference type="InterPro" id="IPR035979">
    <property type="entry name" value="RBD_domain_sf"/>
</dbReference>
<sequence length="136" mass="15222">MDSNDIDSKRTLFVRGLAEGVTKEVLYAAFIPYGEIRHLEVPLDKTTGKHKGFGFVEFEEGEDASHAVFNRNNSELYGKVLRVTYSTHADVYEKKSYKNKAIWADPEYYKQKLVEAGVEVPGGEQQTGVDIGTDNG</sequence>
<proteinExistence type="predicted"/>
<reference evidence="4 5" key="3">
    <citation type="journal article" date="2016" name="Sci. Rep.">
        <title>Genome-wide diversity and gene expression profiling of Babesia microti isolates identify polymorphic genes that mediate host-pathogen interactions.</title>
        <authorList>
            <person name="Silva J.C."/>
            <person name="Cornillot E."/>
            <person name="McCracken C."/>
            <person name="Usmani-Brown S."/>
            <person name="Dwivedi A."/>
            <person name="Ifeonu O.O."/>
            <person name="Crabtree J."/>
            <person name="Gotia H.T."/>
            <person name="Virji A.Z."/>
            <person name="Reynes C."/>
            <person name="Colinge J."/>
            <person name="Kumar V."/>
            <person name="Lawres L."/>
            <person name="Pazzi J.E."/>
            <person name="Pablo J.V."/>
            <person name="Hung C."/>
            <person name="Brancato J."/>
            <person name="Kumari P."/>
            <person name="Orvis J."/>
            <person name="Tretina K."/>
            <person name="Chibucos M."/>
            <person name="Ott S."/>
            <person name="Sadzewicz L."/>
            <person name="Sengamalay N."/>
            <person name="Shetty A.C."/>
            <person name="Su Q."/>
            <person name="Tallon L."/>
            <person name="Fraser C.M."/>
            <person name="Frutos R."/>
            <person name="Molina D.M."/>
            <person name="Krause P.J."/>
            <person name="Ben Mamoun C."/>
        </authorList>
    </citation>
    <scope>NUCLEOTIDE SEQUENCE [LARGE SCALE GENOMIC DNA]</scope>
    <source>
        <strain evidence="4 5">RI</strain>
    </source>
</reference>
<reference evidence="4 5" key="1">
    <citation type="journal article" date="2012" name="Nucleic Acids Res.">
        <title>Sequencing of the smallest Apicomplexan genome from the human pathogen Babesia microti.</title>
        <authorList>
            <person name="Cornillot E."/>
            <person name="Hadj-Kaddour K."/>
            <person name="Dassouli A."/>
            <person name="Noel B."/>
            <person name="Ranwez V."/>
            <person name="Vacherie B."/>
            <person name="Augagneur Y."/>
            <person name="Bres V."/>
            <person name="Duclos A."/>
            <person name="Randazzo S."/>
            <person name="Carcy B."/>
            <person name="Debierre-Grockiego F."/>
            <person name="Delbecq S."/>
            <person name="Moubri-Menage K."/>
            <person name="Shams-Eldin H."/>
            <person name="Usmani-Brown S."/>
            <person name="Bringaud F."/>
            <person name="Wincker P."/>
            <person name="Vivares C.P."/>
            <person name="Schwarz R.T."/>
            <person name="Schetters T.P."/>
            <person name="Krause P.J."/>
            <person name="Gorenflot A."/>
            <person name="Berry V."/>
            <person name="Barbe V."/>
            <person name="Ben Mamoun C."/>
        </authorList>
    </citation>
    <scope>NUCLEOTIDE SEQUENCE [LARGE SCALE GENOMIC DNA]</scope>
    <source>
        <strain evidence="4 5">RI</strain>
    </source>
</reference>
<dbReference type="Proteomes" id="UP000002899">
    <property type="component" value="Chromosome II"/>
</dbReference>
<reference evidence="4 5" key="2">
    <citation type="journal article" date="2013" name="PLoS ONE">
        <title>Whole genome mapping and re-organization of the nuclear and mitochondrial genomes of Babesia microti isolates.</title>
        <authorList>
            <person name="Cornillot E."/>
            <person name="Dassouli A."/>
            <person name="Garg A."/>
            <person name="Pachikara N."/>
            <person name="Randazzo S."/>
            <person name="Depoix D."/>
            <person name="Carcy B."/>
            <person name="Delbecq S."/>
            <person name="Frutos R."/>
            <person name="Silva J.C."/>
            <person name="Sutton R."/>
            <person name="Krause P.J."/>
            <person name="Mamoun C.B."/>
        </authorList>
    </citation>
    <scope>NUCLEOTIDE SEQUENCE [LARGE SCALE GENOMIC DNA]</scope>
    <source>
        <strain evidence="4 5">RI</strain>
    </source>
</reference>
<dbReference type="InterPro" id="IPR000504">
    <property type="entry name" value="RRM_dom"/>
</dbReference>
<dbReference type="RefSeq" id="XP_021338081.1">
    <property type="nucleotide sequence ID" value="XM_021483124.1"/>
</dbReference>
<evidence type="ECO:0000313" key="4">
    <source>
        <dbReference type="EMBL" id="SJK85870.1"/>
    </source>
</evidence>
<name>A0A1R4AA48_BABMR</name>
<dbReference type="InterPro" id="IPR034168">
    <property type="entry name" value="PPIE_RRM"/>
</dbReference>
<evidence type="ECO:0000259" key="3">
    <source>
        <dbReference type="PROSITE" id="PS50102"/>
    </source>
</evidence>
<keyword evidence="5" id="KW-1185">Reference proteome</keyword>
<evidence type="ECO:0000313" key="5">
    <source>
        <dbReference type="Proteomes" id="UP000002899"/>
    </source>
</evidence>
<evidence type="ECO:0000256" key="2">
    <source>
        <dbReference type="PROSITE-ProRule" id="PRU00176"/>
    </source>
</evidence>
<protein>
    <submittedName>
        <fullName evidence="4">Peptidylprolyl isomerase</fullName>
        <ecNumber evidence="4">5.2.1.8</ecNumber>
    </submittedName>
</protein>
<dbReference type="Gene3D" id="3.30.70.330">
    <property type="match status" value="1"/>
</dbReference>
<dbReference type="PANTHER" id="PTHR48037">
    <property type="entry name" value="ATPASE E1"/>
    <property type="match status" value="1"/>
</dbReference>
<dbReference type="KEGG" id="bmic:BMR1_02g01090"/>
<evidence type="ECO:0000256" key="1">
    <source>
        <dbReference type="ARBA" id="ARBA00022884"/>
    </source>
</evidence>
<dbReference type="PANTHER" id="PTHR48037:SF1">
    <property type="entry name" value="RRM DOMAIN-CONTAINING PROTEIN"/>
    <property type="match status" value="1"/>
</dbReference>
<dbReference type="PROSITE" id="PS50102">
    <property type="entry name" value="RRM"/>
    <property type="match status" value="1"/>
</dbReference>
<dbReference type="EMBL" id="FO082872">
    <property type="protein sequence ID" value="SJK85870.1"/>
    <property type="molecule type" value="Genomic_DNA"/>
</dbReference>
<dbReference type="Pfam" id="PF00076">
    <property type="entry name" value="RRM_1"/>
    <property type="match status" value="1"/>
</dbReference>
<accession>A0A1R4AA48</accession>
<feature type="domain" description="RRM" evidence="3">
    <location>
        <begin position="10"/>
        <end position="88"/>
    </location>
</feature>
<keyword evidence="1 2" id="KW-0694">RNA-binding</keyword>
<dbReference type="SUPFAM" id="SSF54928">
    <property type="entry name" value="RNA-binding domain, RBD"/>
    <property type="match status" value="1"/>
</dbReference>
<dbReference type="AlphaFoldDB" id="A0A1R4AA48"/>
<dbReference type="OrthoDB" id="193499at2759"/>
<dbReference type="GO" id="GO:0003723">
    <property type="term" value="F:RNA binding"/>
    <property type="evidence" value="ECO:0007669"/>
    <property type="project" value="UniProtKB-UniRule"/>
</dbReference>
<dbReference type="GO" id="GO:0003755">
    <property type="term" value="F:peptidyl-prolyl cis-trans isomerase activity"/>
    <property type="evidence" value="ECO:0007669"/>
    <property type="project" value="UniProtKB-EC"/>
</dbReference>
<keyword evidence="4" id="KW-0413">Isomerase</keyword>
<dbReference type="CDD" id="cd12347">
    <property type="entry name" value="RRM_PPIE"/>
    <property type="match status" value="1"/>
</dbReference>
<dbReference type="VEuPathDB" id="PiroplasmaDB:BMR1_02g01090"/>